<dbReference type="InterPro" id="IPR050510">
    <property type="entry name" value="Cation_transp_ATPase_P-type"/>
</dbReference>
<dbReference type="SUPFAM" id="SSF81665">
    <property type="entry name" value="Calcium ATPase, transmembrane domain M"/>
    <property type="match status" value="1"/>
</dbReference>
<dbReference type="PANTHER" id="PTHR43294:SF21">
    <property type="entry name" value="CATION TRANSPORTING ATPASE"/>
    <property type="match status" value="1"/>
</dbReference>
<dbReference type="Proteomes" id="UP001107558">
    <property type="component" value="Chromosome 3"/>
</dbReference>
<feature type="transmembrane region" description="Helical" evidence="3">
    <location>
        <begin position="106"/>
        <end position="123"/>
    </location>
</feature>
<dbReference type="GO" id="GO:0019829">
    <property type="term" value="F:ATPase-coupled monoatomic cation transmembrane transporter activity"/>
    <property type="evidence" value="ECO:0007669"/>
    <property type="project" value="TreeGrafter"/>
</dbReference>
<dbReference type="GO" id="GO:1902600">
    <property type="term" value="P:proton transmembrane transport"/>
    <property type="evidence" value="ECO:0007669"/>
    <property type="project" value="TreeGrafter"/>
</dbReference>
<evidence type="ECO:0000259" key="4">
    <source>
        <dbReference type="Pfam" id="PF00689"/>
    </source>
</evidence>
<comment type="caution">
    <text evidence="5">The sequence shown here is derived from an EMBL/GenBank/DDBJ whole genome shotgun (WGS) entry which is preliminary data.</text>
</comment>
<evidence type="ECO:0000256" key="2">
    <source>
        <dbReference type="ARBA" id="ARBA00022475"/>
    </source>
</evidence>
<dbReference type="InterPro" id="IPR023298">
    <property type="entry name" value="ATPase_P-typ_TM_dom_sf"/>
</dbReference>
<feature type="transmembrane region" description="Helical" evidence="3">
    <location>
        <begin position="70"/>
        <end position="86"/>
    </location>
</feature>
<dbReference type="PANTHER" id="PTHR43294">
    <property type="entry name" value="SODIUM/POTASSIUM-TRANSPORTING ATPASE SUBUNIT ALPHA"/>
    <property type="match status" value="1"/>
</dbReference>
<evidence type="ECO:0000313" key="6">
    <source>
        <dbReference type="Proteomes" id="UP001107558"/>
    </source>
</evidence>
<keyword evidence="3" id="KW-0812">Transmembrane</keyword>
<dbReference type="AlphaFoldDB" id="A0A9J6BUJ8"/>
<dbReference type="Pfam" id="PF00689">
    <property type="entry name" value="Cation_ATPase_C"/>
    <property type="match status" value="1"/>
</dbReference>
<feature type="domain" description="Cation-transporting P-type ATPase C-terminal" evidence="4">
    <location>
        <begin position="1"/>
        <end position="160"/>
    </location>
</feature>
<name>A0A9J6BUJ8_POLVA</name>
<evidence type="ECO:0000256" key="1">
    <source>
        <dbReference type="ARBA" id="ARBA00004651"/>
    </source>
</evidence>
<dbReference type="GO" id="GO:0005886">
    <property type="term" value="C:plasma membrane"/>
    <property type="evidence" value="ECO:0007669"/>
    <property type="project" value="UniProtKB-SubCell"/>
</dbReference>
<proteinExistence type="predicted"/>
<protein>
    <recommendedName>
        <fullName evidence="4">Cation-transporting P-type ATPase C-terminal domain-containing protein</fullName>
    </recommendedName>
</protein>
<dbReference type="EMBL" id="JADBJN010000003">
    <property type="protein sequence ID" value="KAG5673392.1"/>
    <property type="molecule type" value="Genomic_DNA"/>
</dbReference>
<feature type="transmembrane region" description="Helical" evidence="3">
    <location>
        <begin position="135"/>
        <end position="154"/>
    </location>
</feature>
<evidence type="ECO:0000313" key="5">
    <source>
        <dbReference type="EMBL" id="KAG5673392.1"/>
    </source>
</evidence>
<comment type="subcellular location">
    <subcellularLocation>
        <location evidence="1">Cell membrane</location>
        <topology evidence="1">Multi-pass membrane protein</topology>
    </subcellularLocation>
</comment>
<reference evidence="5" key="1">
    <citation type="submission" date="2021-03" db="EMBL/GenBank/DDBJ databases">
        <title>Chromosome level genome of the anhydrobiotic midge Polypedilum vanderplanki.</title>
        <authorList>
            <person name="Yoshida Y."/>
            <person name="Kikawada T."/>
            <person name="Gusev O."/>
        </authorList>
    </citation>
    <scope>NUCLEOTIDE SEQUENCE</scope>
    <source>
        <strain evidence="5">NIAS01</strain>
        <tissue evidence="5">Whole body or cell culture</tissue>
    </source>
</reference>
<sequence length="178" mass="20179">MDGPPAQSLGVEKVDDDVLKKKPRNIKDPMISKSLIINVLLSAGIIILGTLYVFQREMEDGSGGKTKRDTTMTFTCFVLFDMWNALSCRSQTKSVFQIGLFSNKMFLFAVAFSLIGQLLVIYFPPLQMVFQTEALALMDIIFLLTLTSSVFIVSELKKYFERAMDKRTIKKHIDLDFV</sequence>
<dbReference type="OrthoDB" id="3352408at2759"/>
<keyword evidence="3" id="KW-1133">Transmembrane helix</keyword>
<keyword evidence="2" id="KW-1003">Cell membrane</keyword>
<evidence type="ECO:0000256" key="3">
    <source>
        <dbReference type="SAM" id="Phobius"/>
    </source>
</evidence>
<keyword evidence="3" id="KW-0472">Membrane</keyword>
<dbReference type="InterPro" id="IPR006068">
    <property type="entry name" value="ATPase_P-typ_cation-transptr_C"/>
</dbReference>
<organism evidence="5 6">
    <name type="scientific">Polypedilum vanderplanki</name>
    <name type="common">Sleeping chironomid midge</name>
    <dbReference type="NCBI Taxonomy" id="319348"/>
    <lineage>
        <taxon>Eukaryota</taxon>
        <taxon>Metazoa</taxon>
        <taxon>Ecdysozoa</taxon>
        <taxon>Arthropoda</taxon>
        <taxon>Hexapoda</taxon>
        <taxon>Insecta</taxon>
        <taxon>Pterygota</taxon>
        <taxon>Neoptera</taxon>
        <taxon>Endopterygota</taxon>
        <taxon>Diptera</taxon>
        <taxon>Nematocera</taxon>
        <taxon>Chironomoidea</taxon>
        <taxon>Chironomidae</taxon>
        <taxon>Chironominae</taxon>
        <taxon>Polypedilum</taxon>
        <taxon>Polypedilum</taxon>
    </lineage>
</organism>
<feature type="transmembrane region" description="Helical" evidence="3">
    <location>
        <begin position="35"/>
        <end position="54"/>
    </location>
</feature>
<accession>A0A9J6BUJ8</accession>
<keyword evidence="6" id="KW-1185">Reference proteome</keyword>
<dbReference type="Gene3D" id="1.20.1110.10">
    <property type="entry name" value="Calcium-transporting ATPase, transmembrane domain"/>
    <property type="match status" value="1"/>
</dbReference>
<gene>
    <name evidence="5" type="ORF">PVAND_003447</name>
</gene>